<gene>
    <name evidence="2" type="ORF">BCF44_113223</name>
</gene>
<comment type="caution">
    <text evidence="2">The sequence shown here is derived from an EMBL/GenBank/DDBJ whole genome shotgun (WGS) entry which is preliminary data.</text>
</comment>
<evidence type="ECO:0000313" key="3">
    <source>
        <dbReference type="Proteomes" id="UP000256269"/>
    </source>
</evidence>
<protein>
    <recommendedName>
        <fullName evidence="4">Ribosomally synthesized peptide with SipW-like signal peptide</fullName>
    </recommendedName>
</protein>
<evidence type="ECO:0000313" key="2">
    <source>
        <dbReference type="EMBL" id="REH39368.1"/>
    </source>
</evidence>
<dbReference type="RefSeq" id="WP_116178691.1">
    <property type="nucleotide sequence ID" value="NZ_CP144375.1"/>
</dbReference>
<dbReference type="EMBL" id="QUNO01000013">
    <property type="protein sequence ID" value="REH39368.1"/>
    <property type="molecule type" value="Genomic_DNA"/>
</dbReference>
<accession>A0A3E0H7U3</accession>
<feature type="signal peptide" evidence="1">
    <location>
        <begin position="1"/>
        <end position="18"/>
    </location>
</feature>
<keyword evidence="3" id="KW-1185">Reference proteome</keyword>
<dbReference type="AlphaFoldDB" id="A0A3E0H7U3"/>
<sequence>MRSASRRNVILVASCALAGGLIAGGTVAVATAAGGQQSANPGHQPFVISGDLAGKLAPGSPPLPLNLTLRNTNNQAIAISVLTVAVTGSSAGTACDASNFSTTQYAGSYPLTIGANQTASLTQLGVAATALPRIGMIDRPVNQDRCRNVTVSLAYTGTGQGQGS</sequence>
<evidence type="ECO:0000256" key="1">
    <source>
        <dbReference type="SAM" id="SignalP"/>
    </source>
</evidence>
<name>A0A3E0H7U3_9PSEU</name>
<dbReference type="OrthoDB" id="4927814at2"/>
<evidence type="ECO:0008006" key="4">
    <source>
        <dbReference type="Google" id="ProtNLM"/>
    </source>
</evidence>
<proteinExistence type="predicted"/>
<dbReference type="Proteomes" id="UP000256269">
    <property type="component" value="Unassembled WGS sequence"/>
</dbReference>
<feature type="chain" id="PRO_5038720298" description="Ribosomally synthesized peptide with SipW-like signal peptide" evidence="1">
    <location>
        <begin position="19"/>
        <end position="164"/>
    </location>
</feature>
<keyword evidence="1" id="KW-0732">Signal</keyword>
<dbReference type="PROSITE" id="PS51318">
    <property type="entry name" value="TAT"/>
    <property type="match status" value="1"/>
</dbReference>
<dbReference type="InterPro" id="IPR006311">
    <property type="entry name" value="TAT_signal"/>
</dbReference>
<organism evidence="2 3">
    <name type="scientific">Kutzneria buriramensis</name>
    <dbReference type="NCBI Taxonomy" id="1045776"/>
    <lineage>
        <taxon>Bacteria</taxon>
        <taxon>Bacillati</taxon>
        <taxon>Actinomycetota</taxon>
        <taxon>Actinomycetes</taxon>
        <taxon>Pseudonocardiales</taxon>
        <taxon>Pseudonocardiaceae</taxon>
        <taxon>Kutzneria</taxon>
    </lineage>
</organism>
<reference evidence="2 3" key="1">
    <citation type="submission" date="2018-08" db="EMBL/GenBank/DDBJ databases">
        <title>Genomic Encyclopedia of Archaeal and Bacterial Type Strains, Phase II (KMG-II): from individual species to whole genera.</title>
        <authorList>
            <person name="Goeker M."/>
        </authorList>
    </citation>
    <scope>NUCLEOTIDE SEQUENCE [LARGE SCALE GENOMIC DNA]</scope>
    <source>
        <strain evidence="2 3">DSM 45791</strain>
    </source>
</reference>